<evidence type="ECO:0000313" key="4">
    <source>
        <dbReference type="Proteomes" id="UP001141806"/>
    </source>
</evidence>
<gene>
    <name evidence="3" type="ORF">NE237_017706</name>
</gene>
<evidence type="ECO:0000313" key="3">
    <source>
        <dbReference type="EMBL" id="KAJ4965857.1"/>
    </source>
</evidence>
<feature type="repeat" description="PPR" evidence="2">
    <location>
        <begin position="89"/>
        <end position="123"/>
    </location>
</feature>
<dbReference type="Pfam" id="PF13041">
    <property type="entry name" value="PPR_2"/>
    <property type="match status" value="3"/>
</dbReference>
<dbReference type="InterPro" id="IPR002885">
    <property type="entry name" value="PPR_rpt"/>
</dbReference>
<dbReference type="AlphaFoldDB" id="A0A9Q0K8J7"/>
<organism evidence="3 4">
    <name type="scientific">Protea cynaroides</name>
    <dbReference type="NCBI Taxonomy" id="273540"/>
    <lineage>
        <taxon>Eukaryota</taxon>
        <taxon>Viridiplantae</taxon>
        <taxon>Streptophyta</taxon>
        <taxon>Embryophyta</taxon>
        <taxon>Tracheophyta</taxon>
        <taxon>Spermatophyta</taxon>
        <taxon>Magnoliopsida</taxon>
        <taxon>Proteales</taxon>
        <taxon>Proteaceae</taxon>
        <taxon>Protea</taxon>
    </lineage>
</organism>
<evidence type="ECO:0000256" key="1">
    <source>
        <dbReference type="ARBA" id="ARBA00022737"/>
    </source>
</evidence>
<comment type="caution">
    <text evidence="3">The sequence shown here is derived from an EMBL/GenBank/DDBJ whole genome shotgun (WGS) entry which is preliminary data.</text>
</comment>
<evidence type="ECO:0000256" key="2">
    <source>
        <dbReference type="PROSITE-ProRule" id="PRU00708"/>
    </source>
</evidence>
<dbReference type="GO" id="GO:0009451">
    <property type="term" value="P:RNA modification"/>
    <property type="evidence" value="ECO:0007669"/>
    <property type="project" value="InterPro"/>
</dbReference>
<evidence type="ECO:0008006" key="5">
    <source>
        <dbReference type="Google" id="ProtNLM"/>
    </source>
</evidence>
<feature type="repeat" description="PPR" evidence="2">
    <location>
        <begin position="322"/>
        <end position="356"/>
    </location>
</feature>
<accession>A0A9Q0K8J7</accession>
<dbReference type="Proteomes" id="UP001141806">
    <property type="component" value="Unassembled WGS sequence"/>
</dbReference>
<dbReference type="GO" id="GO:0003723">
    <property type="term" value="F:RNA binding"/>
    <property type="evidence" value="ECO:0007669"/>
    <property type="project" value="InterPro"/>
</dbReference>
<dbReference type="FunFam" id="1.25.40.10:FF:000970">
    <property type="entry name" value="Pentatricopeptide repeat-containing protein At3g26630, chloroplastic"/>
    <property type="match status" value="1"/>
</dbReference>
<dbReference type="OrthoDB" id="185373at2759"/>
<keyword evidence="4" id="KW-1185">Reference proteome</keyword>
<dbReference type="NCBIfam" id="TIGR00756">
    <property type="entry name" value="PPR"/>
    <property type="match status" value="7"/>
</dbReference>
<sequence>MMVSSFSRTSDAFHINPFPSSRRRLDSQDALSLLQKCRGFKQLQQIHAQIIRNGLSQNQLLASKLLRLCSSYNRMDYAIRIFHEIPNPITCTWNIMIRAYTLNGTCHDALLLYNLMMGQGVPPNKFTFPFVIKACLISSRIDKGKEVHGLAIKTGFSKDIFFQNILMDLYFKCGNSNYAHKLFNKMHVRSVVSWTTVVSGLVSSGELEAARATFELMPVRNVVSWTAMINGYARNQQPQEAFELFRRMQLDNVKPNEYTLVSLLIACTELGSLSLGCWLHDFALKNRYELGVFLGTALIDMYSKCGSLDDAKKVFNNMQNKSIATWNSMITSLGVHGHGKEALAVFAEMEKSNVQPDAITFVGVFCACVQTGMVDEGCRYYKYMTECYGILPTVFHYSCMFELFNRAGMLNEAYELSEILPVKPDSDIWEELLKEIRVLGNADLEEVIYKPVKKLNHVRMGQFCESSELQPHYIKWEVG</sequence>
<dbReference type="Pfam" id="PF01535">
    <property type="entry name" value="PPR"/>
    <property type="match status" value="1"/>
</dbReference>
<reference evidence="3" key="1">
    <citation type="journal article" date="2023" name="Plant J.">
        <title>The genome of the king protea, Protea cynaroides.</title>
        <authorList>
            <person name="Chang J."/>
            <person name="Duong T.A."/>
            <person name="Schoeman C."/>
            <person name="Ma X."/>
            <person name="Roodt D."/>
            <person name="Barker N."/>
            <person name="Li Z."/>
            <person name="Van de Peer Y."/>
            <person name="Mizrachi E."/>
        </authorList>
    </citation>
    <scope>NUCLEOTIDE SEQUENCE</scope>
    <source>
        <tissue evidence="3">Young leaves</tissue>
    </source>
</reference>
<dbReference type="PANTHER" id="PTHR47926:SF359">
    <property type="entry name" value="PENTACOTRIPEPTIDE-REPEAT REGION OF PRORP DOMAIN-CONTAINING PROTEIN"/>
    <property type="match status" value="1"/>
</dbReference>
<dbReference type="FunFam" id="1.25.40.10:FF:000470">
    <property type="entry name" value="Pentatricopeptide repeat-containing protein At5g66520"/>
    <property type="match status" value="1"/>
</dbReference>
<dbReference type="EMBL" id="JAMYWD010000007">
    <property type="protein sequence ID" value="KAJ4965857.1"/>
    <property type="molecule type" value="Genomic_DNA"/>
</dbReference>
<dbReference type="PROSITE" id="PS51375">
    <property type="entry name" value="PPR"/>
    <property type="match status" value="3"/>
</dbReference>
<feature type="repeat" description="PPR" evidence="2">
    <location>
        <begin position="221"/>
        <end position="255"/>
    </location>
</feature>
<proteinExistence type="predicted"/>
<keyword evidence="1" id="KW-0677">Repeat</keyword>
<name>A0A9Q0K8J7_9MAGN</name>
<dbReference type="InterPro" id="IPR011990">
    <property type="entry name" value="TPR-like_helical_dom_sf"/>
</dbReference>
<dbReference type="PANTHER" id="PTHR47926">
    <property type="entry name" value="PENTATRICOPEPTIDE REPEAT-CONTAINING PROTEIN"/>
    <property type="match status" value="1"/>
</dbReference>
<dbReference type="Gene3D" id="1.25.40.10">
    <property type="entry name" value="Tetratricopeptide repeat domain"/>
    <property type="match status" value="3"/>
</dbReference>
<protein>
    <recommendedName>
        <fullName evidence="5">Pentatricopeptide repeat-containing protein</fullName>
    </recommendedName>
</protein>
<dbReference type="InterPro" id="IPR046960">
    <property type="entry name" value="PPR_At4g14850-like_plant"/>
</dbReference>